<accession>A0A7G5N1G7</accession>
<reference evidence="1 2" key="1">
    <citation type="submission" date="2019-04" db="EMBL/GenBank/DDBJ databases">
        <authorList>
            <person name="Schori C."/>
            <person name="Ahrens C."/>
        </authorList>
    </citation>
    <scope>NUCLEOTIDE SEQUENCE [LARGE SCALE GENOMIC DNA]</scope>
    <source>
        <strain evidence="1 2">DSM 2950</strain>
    </source>
</reference>
<evidence type="ECO:0000313" key="1">
    <source>
        <dbReference type="EMBL" id="QMW80710.1"/>
    </source>
</evidence>
<dbReference type="Proteomes" id="UP000515789">
    <property type="component" value="Chromosome"/>
</dbReference>
<gene>
    <name evidence="1" type="ORF">E5259_25765</name>
</gene>
<dbReference type="EMBL" id="CP039126">
    <property type="protein sequence ID" value="QMW80710.1"/>
    <property type="molecule type" value="Genomic_DNA"/>
</dbReference>
<evidence type="ECO:0000313" key="2">
    <source>
        <dbReference type="Proteomes" id="UP000515789"/>
    </source>
</evidence>
<dbReference type="GeneID" id="75053807"/>
<organism evidence="1 2">
    <name type="scientific">Blautia producta</name>
    <dbReference type="NCBI Taxonomy" id="33035"/>
    <lineage>
        <taxon>Bacteria</taxon>
        <taxon>Bacillati</taxon>
        <taxon>Bacillota</taxon>
        <taxon>Clostridia</taxon>
        <taxon>Lachnospirales</taxon>
        <taxon>Lachnospiraceae</taxon>
        <taxon>Blautia</taxon>
    </lineage>
</organism>
<proteinExistence type="predicted"/>
<name>A0A7G5N1G7_9FIRM</name>
<sequence length="198" mass="22293">MVGRNPFPVLLKQMGQLFKIERNGEIINSLKGLINRENDTKRDYVGFMPGSDVKAGDWIINPVNERFNIEETITAFDRMSPLELRAFTISESKFNSRQNTPVSFHVQNAYGSVIGTQSVVNMNYNDSIKASKEHIANSNSADKAELEQIINLLEMIINNQVPLQKGIFSKFSAVMERNSWITGSITSALLGWLTTQIH</sequence>
<protein>
    <submittedName>
        <fullName evidence="1">Uncharacterized protein</fullName>
    </submittedName>
</protein>
<dbReference type="RefSeq" id="WP_018597637.1">
    <property type="nucleotide sequence ID" value="NZ_CABLBP010000053.1"/>
</dbReference>
<dbReference type="AlphaFoldDB" id="A0A7G5N1G7"/>